<evidence type="ECO:0000256" key="6">
    <source>
        <dbReference type="ARBA" id="ARBA00022692"/>
    </source>
</evidence>
<evidence type="ECO:0000256" key="2">
    <source>
        <dbReference type="ARBA" id="ARBA00021549"/>
    </source>
</evidence>
<protein>
    <recommendedName>
        <fullName evidence="2">Type II secretion system protein H</fullName>
    </recommendedName>
    <alternativeName>
        <fullName evidence="10">General secretion pathway protein H</fullName>
    </alternativeName>
</protein>
<dbReference type="EMBL" id="DRLF01000042">
    <property type="protein sequence ID" value="HEC05427.1"/>
    <property type="molecule type" value="Genomic_DNA"/>
</dbReference>
<dbReference type="Gene3D" id="3.30.700.10">
    <property type="entry name" value="Glycoprotein, Type 4 Pilin"/>
    <property type="match status" value="1"/>
</dbReference>
<comment type="similarity">
    <text evidence="9">Belongs to the GSP H family.</text>
</comment>
<comment type="subcellular location">
    <subcellularLocation>
        <location evidence="1">Cell inner membrane</location>
        <topology evidence="1">Single-pass membrane protein</topology>
    </subcellularLocation>
</comment>
<feature type="transmembrane region" description="Helical" evidence="11">
    <location>
        <begin position="16"/>
        <end position="37"/>
    </location>
</feature>
<evidence type="ECO:0000256" key="7">
    <source>
        <dbReference type="ARBA" id="ARBA00022989"/>
    </source>
</evidence>
<keyword evidence="8 11" id="KW-0472">Membrane</keyword>
<keyword evidence="5" id="KW-0997">Cell inner membrane</keyword>
<evidence type="ECO:0000256" key="10">
    <source>
        <dbReference type="ARBA" id="ARBA00030775"/>
    </source>
</evidence>
<evidence type="ECO:0000256" key="4">
    <source>
        <dbReference type="ARBA" id="ARBA00022481"/>
    </source>
</evidence>
<keyword evidence="3" id="KW-1003">Cell membrane</keyword>
<gene>
    <name evidence="13" type="ORF">ENJ12_01115</name>
</gene>
<keyword evidence="6 11" id="KW-0812">Transmembrane</keyword>
<feature type="domain" description="General secretion pathway GspH" evidence="12">
    <location>
        <begin position="53"/>
        <end position="89"/>
    </location>
</feature>
<dbReference type="Proteomes" id="UP000886339">
    <property type="component" value="Unassembled WGS sequence"/>
</dbReference>
<dbReference type="Pfam" id="PF07963">
    <property type="entry name" value="N_methyl"/>
    <property type="match status" value="1"/>
</dbReference>
<reference evidence="13" key="1">
    <citation type="journal article" date="2020" name="mSystems">
        <title>Genome- and Community-Level Interaction Insights into Carbon Utilization and Element Cycling Functions of Hydrothermarchaeota in Hydrothermal Sediment.</title>
        <authorList>
            <person name="Zhou Z."/>
            <person name="Liu Y."/>
            <person name="Xu W."/>
            <person name="Pan J."/>
            <person name="Luo Z.H."/>
            <person name="Li M."/>
        </authorList>
    </citation>
    <scope>NUCLEOTIDE SEQUENCE [LARGE SCALE GENOMIC DNA]</scope>
    <source>
        <strain evidence="13">HyVt-458</strain>
    </source>
</reference>
<dbReference type="InterPro" id="IPR045584">
    <property type="entry name" value="Pilin-like"/>
</dbReference>
<accession>A0A831RUM2</accession>
<sequence>MNAMIGNKREMRHSDGFTIIELLITVAIAAVLVSVAIPSFKSMQERNQVITMANDLAGAVLSARSEAVKTETTITLKKDGDWSSGWKIIGKNTDG</sequence>
<evidence type="ECO:0000256" key="3">
    <source>
        <dbReference type="ARBA" id="ARBA00022475"/>
    </source>
</evidence>
<evidence type="ECO:0000259" key="12">
    <source>
        <dbReference type="Pfam" id="PF12019"/>
    </source>
</evidence>
<evidence type="ECO:0000256" key="11">
    <source>
        <dbReference type="SAM" id="Phobius"/>
    </source>
</evidence>
<dbReference type="GO" id="GO:0015627">
    <property type="term" value="C:type II protein secretion system complex"/>
    <property type="evidence" value="ECO:0007669"/>
    <property type="project" value="InterPro"/>
</dbReference>
<evidence type="ECO:0000256" key="9">
    <source>
        <dbReference type="ARBA" id="ARBA00025772"/>
    </source>
</evidence>
<dbReference type="AlphaFoldDB" id="A0A831RUM2"/>
<keyword evidence="4" id="KW-0488">Methylation</keyword>
<comment type="caution">
    <text evidence="13">The sequence shown here is derived from an EMBL/GenBank/DDBJ whole genome shotgun (WGS) entry which is preliminary data.</text>
</comment>
<organism evidence="13">
    <name type="scientific">Thiolapillus brandeum</name>
    <dbReference type="NCBI Taxonomy" id="1076588"/>
    <lineage>
        <taxon>Bacteria</taxon>
        <taxon>Pseudomonadati</taxon>
        <taxon>Pseudomonadota</taxon>
        <taxon>Gammaproteobacteria</taxon>
        <taxon>Chromatiales</taxon>
        <taxon>Sedimenticolaceae</taxon>
        <taxon>Thiolapillus</taxon>
    </lineage>
</organism>
<dbReference type="Pfam" id="PF12019">
    <property type="entry name" value="GspH"/>
    <property type="match status" value="1"/>
</dbReference>
<keyword evidence="7 11" id="KW-1133">Transmembrane helix</keyword>
<dbReference type="NCBIfam" id="TIGR02532">
    <property type="entry name" value="IV_pilin_GFxxxE"/>
    <property type="match status" value="1"/>
</dbReference>
<name>A0A831RUM2_9GAMM</name>
<dbReference type="InterPro" id="IPR022346">
    <property type="entry name" value="T2SS_GspH"/>
</dbReference>
<dbReference type="GO" id="GO:0005886">
    <property type="term" value="C:plasma membrane"/>
    <property type="evidence" value="ECO:0007669"/>
    <property type="project" value="UniProtKB-SubCell"/>
</dbReference>
<dbReference type="GO" id="GO:0015628">
    <property type="term" value="P:protein secretion by the type II secretion system"/>
    <property type="evidence" value="ECO:0007669"/>
    <property type="project" value="InterPro"/>
</dbReference>
<evidence type="ECO:0000313" key="13">
    <source>
        <dbReference type="EMBL" id="HEC05427.1"/>
    </source>
</evidence>
<dbReference type="SUPFAM" id="SSF54523">
    <property type="entry name" value="Pili subunits"/>
    <property type="match status" value="1"/>
</dbReference>
<proteinExistence type="inferred from homology"/>
<evidence type="ECO:0000256" key="5">
    <source>
        <dbReference type="ARBA" id="ARBA00022519"/>
    </source>
</evidence>
<evidence type="ECO:0000256" key="8">
    <source>
        <dbReference type="ARBA" id="ARBA00023136"/>
    </source>
</evidence>
<dbReference type="InterPro" id="IPR012902">
    <property type="entry name" value="N_methyl_site"/>
</dbReference>
<feature type="non-terminal residue" evidence="13">
    <location>
        <position position="95"/>
    </location>
</feature>
<evidence type="ECO:0000256" key="1">
    <source>
        <dbReference type="ARBA" id="ARBA00004377"/>
    </source>
</evidence>